<keyword evidence="1" id="KW-1133">Transmembrane helix</keyword>
<dbReference type="HOGENOM" id="CLU_1256713_0_0_1"/>
<dbReference type="EMBL" id="KN824298">
    <property type="protein sequence ID" value="KIM27489.1"/>
    <property type="molecule type" value="Genomic_DNA"/>
</dbReference>
<sequence length="220" mass="24777">MPFTQGPSYNGELTTTFEDVILIPLPCWIFLVTMAVMFIINRIRARSKVTVTDEHGKPVKPAPSGPDEQGARRHLRLRWTTYIFFLFTFGILFLSFDEIARLAILGWGVGLLPFVPITTIIATVLYLLRYRLGAASHSGPGPSGMERGIVWRILAFWAGMIIMEGLKLHTLNELKASFPRKDTGYPVEQQMFDVAILTACMAIVFILTIVEMVRPNFTVK</sequence>
<proteinExistence type="predicted"/>
<feature type="transmembrane region" description="Helical" evidence="1">
    <location>
        <begin position="149"/>
        <end position="171"/>
    </location>
</feature>
<keyword evidence="1" id="KW-0472">Membrane</keyword>
<feature type="transmembrane region" description="Helical" evidence="1">
    <location>
        <begin position="20"/>
        <end position="40"/>
    </location>
</feature>
<reference evidence="2 3" key="1">
    <citation type="submission" date="2014-04" db="EMBL/GenBank/DDBJ databases">
        <authorList>
            <consortium name="DOE Joint Genome Institute"/>
            <person name="Kuo A."/>
            <person name="Zuccaro A."/>
            <person name="Kohler A."/>
            <person name="Nagy L.G."/>
            <person name="Floudas D."/>
            <person name="Copeland A."/>
            <person name="Barry K.W."/>
            <person name="Cichocki N."/>
            <person name="Veneault-Fourrey C."/>
            <person name="LaButti K."/>
            <person name="Lindquist E.A."/>
            <person name="Lipzen A."/>
            <person name="Lundell T."/>
            <person name="Morin E."/>
            <person name="Murat C."/>
            <person name="Sun H."/>
            <person name="Tunlid A."/>
            <person name="Henrissat B."/>
            <person name="Grigoriev I.V."/>
            <person name="Hibbett D.S."/>
            <person name="Martin F."/>
            <person name="Nordberg H.P."/>
            <person name="Cantor M.N."/>
            <person name="Hua S.X."/>
        </authorList>
    </citation>
    <scope>NUCLEOTIDE SEQUENCE [LARGE SCALE GENOMIC DNA]</scope>
    <source>
        <strain evidence="2 3">MAFF 305830</strain>
    </source>
</reference>
<dbReference type="OrthoDB" id="5399848at2759"/>
<dbReference type="AlphaFoldDB" id="A0A0C3B5L9"/>
<organism evidence="2 3">
    <name type="scientific">Serendipita vermifera MAFF 305830</name>
    <dbReference type="NCBI Taxonomy" id="933852"/>
    <lineage>
        <taxon>Eukaryota</taxon>
        <taxon>Fungi</taxon>
        <taxon>Dikarya</taxon>
        <taxon>Basidiomycota</taxon>
        <taxon>Agaricomycotina</taxon>
        <taxon>Agaricomycetes</taxon>
        <taxon>Sebacinales</taxon>
        <taxon>Serendipitaceae</taxon>
        <taxon>Serendipita</taxon>
    </lineage>
</organism>
<feature type="transmembrane region" description="Helical" evidence="1">
    <location>
        <begin position="102"/>
        <end position="128"/>
    </location>
</feature>
<evidence type="ECO:0000256" key="1">
    <source>
        <dbReference type="SAM" id="Phobius"/>
    </source>
</evidence>
<feature type="transmembrane region" description="Helical" evidence="1">
    <location>
        <begin position="79"/>
        <end position="96"/>
    </location>
</feature>
<protein>
    <submittedName>
        <fullName evidence="2">Uncharacterized protein</fullName>
    </submittedName>
</protein>
<keyword evidence="3" id="KW-1185">Reference proteome</keyword>
<evidence type="ECO:0000313" key="2">
    <source>
        <dbReference type="EMBL" id="KIM27489.1"/>
    </source>
</evidence>
<feature type="transmembrane region" description="Helical" evidence="1">
    <location>
        <begin position="191"/>
        <end position="210"/>
    </location>
</feature>
<accession>A0A0C3B5L9</accession>
<dbReference type="Proteomes" id="UP000054097">
    <property type="component" value="Unassembled WGS sequence"/>
</dbReference>
<evidence type="ECO:0000313" key="3">
    <source>
        <dbReference type="Proteomes" id="UP000054097"/>
    </source>
</evidence>
<name>A0A0C3B5L9_SERVB</name>
<reference evidence="3" key="2">
    <citation type="submission" date="2015-01" db="EMBL/GenBank/DDBJ databases">
        <title>Evolutionary Origins and Diversification of the Mycorrhizal Mutualists.</title>
        <authorList>
            <consortium name="DOE Joint Genome Institute"/>
            <consortium name="Mycorrhizal Genomics Consortium"/>
            <person name="Kohler A."/>
            <person name="Kuo A."/>
            <person name="Nagy L.G."/>
            <person name="Floudas D."/>
            <person name="Copeland A."/>
            <person name="Barry K.W."/>
            <person name="Cichocki N."/>
            <person name="Veneault-Fourrey C."/>
            <person name="LaButti K."/>
            <person name="Lindquist E.A."/>
            <person name="Lipzen A."/>
            <person name="Lundell T."/>
            <person name="Morin E."/>
            <person name="Murat C."/>
            <person name="Riley R."/>
            <person name="Ohm R."/>
            <person name="Sun H."/>
            <person name="Tunlid A."/>
            <person name="Henrissat B."/>
            <person name="Grigoriev I.V."/>
            <person name="Hibbett D.S."/>
            <person name="Martin F."/>
        </authorList>
    </citation>
    <scope>NUCLEOTIDE SEQUENCE [LARGE SCALE GENOMIC DNA]</scope>
    <source>
        <strain evidence="3">MAFF 305830</strain>
    </source>
</reference>
<gene>
    <name evidence="2" type="ORF">M408DRAFT_165490</name>
</gene>
<keyword evidence="1" id="KW-0812">Transmembrane</keyword>